<organism evidence="2 3">
    <name type="scientific">Streptomyces hundungensis</name>
    <dbReference type="NCBI Taxonomy" id="1077946"/>
    <lineage>
        <taxon>Bacteria</taxon>
        <taxon>Bacillati</taxon>
        <taxon>Actinomycetota</taxon>
        <taxon>Actinomycetes</taxon>
        <taxon>Kitasatosporales</taxon>
        <taxon>Streptomycetaceae</taxon>
        <taxon>Streptomyces</taxon>
    </lineage>
</organism>
<protein>
    <submittedName>
        <fullName evidence="2">Uncharacterized protein</fullName>
    </submittedName>
</protein>
<dbReference type="OrthoDB" id="3872177at2"/>
<sequence>MSGEGSEDLRIPPEALTLITQGINGALSELEELGLVGQAGMGRGFGSLAMSGLELGDDGLTETFTSFCERWEWGVRALVQEGNDFALKAGLSAGIVYREDQYVQGGFKVLANSAMGNPHATEEQVTGMSWGDLADHNMYAHADFSAESFRKADAEIEQSAKDAGRDYSDSKLNPFGLALSVTGSATGQDPAVDQWREKEFGPSPEERAAQQGGNGGGKG</sequence>
<dbReference type="KEGG" id="shun:DWB77_03223"/>
<reference evidence="2 3" key="1">
    <citation type="submission" date="2018-10" db="EMBL/GenBank/DDBJ databases">
        <title>Relationship between Morphology and Antimicrobial Activity in Streptomyces.</title>
        <authorList>
            <person name="Kang H.J."/>
            <person name="Kim S.B."/>
        </authorList>
    </citation>
    <scope>NUCLEOTIDE SEQUENCE [LARGE SCALE GENOMIC DNA]</scope>
    <source>
        <strain evidence="2 3">BH38</strain>
    </source>
</reference>
<dbReference type="Proteomes" id="UP000271554">
    <property type="component" value="Chromosome"/>
</dbReference>
<gene>
    <name evidence="2" type="ORF">DWB77_03223</name>
</gene>
<keyword evidence="3" id="KW-1185">Reference proteome</keyword>
<feature type="region of interest" description="Disordered" evidence="1">
    <location>
        <begin position="180"/>
        <end position="219"/>
    </location>
</feature>
<dbReference type="AlphaFoldDB" id="A0A387HB51"/>
<evidence type="ECO:0000313" key="3">
    <source>
        <dbReference type="Proteomes" id="UP000271554"/>
    </source>
</evidence>
<name>A0A387HB51_9ACTN</name>
<feature type="compositionally biased region" description="Basic and acidic residues" evidence="1">
    <location>
        <begin position="194"/>
        <end position="208"/>
    </location>
</feature>
<dbReference type="EMBL" id="CP032698">
    <property type="protein sequence ID" value="AYG81085.1"/>
    <property type="molecule type" value="Genomic_DNA"/>
</dbReference>
<evidence type="ECO:0000256" key="1">
    <source>
        <dbReference type="SAM" id="MobiDB-lite"/>
    </source>
</evidence>
<dbReference type="RefSeq" id="WP_120721906.1">
    <property type="nucleotide sequence ID" value="NZ_CP032698.1"/>
</dbReference>
<proteinExistence type="predicted"/>
<evidence type="ECO:0000313" key="2">
    <source>
        <dbReference type="EMBL" id="AYG81085.1"/>
    </source>
</evidence>
<accession>A0A387HB51</accession>